<dbReference type="GO" id="GO:0005975">
    <property type="term" value="P:carbohydrate metabolic process"/>
    <property type="evidence" value="ECO:0007669"/>
    <property type="project" value="InterPro"/>
</dbReference>
<dbReference type="InterPro" id="IPR008928">
    <property type="entry name" value="6-hairpin_glycosidase_sf"/>
</dbReference>
<dbReference type="EMBL" id="CP018047">
    <property type="protein sequence ID" value="AQU65007.1"/>
    <property type="molecule type" value="Genomic_DNA"/>
</dbReference>
<feature type="domain" description="Alpha-L-rhamnosidase six-hairpin glycosidase" evidence="7">
    <location>
        <begin position="607"/>
        <end position="958"/>
    </location>
</feature>
<evidence type="ECO:0000313" key="10">
    <source>
        <dbReference type="Proteomes" id="UP000189677"/>
    </source>
</evidence>
<dbReference type="Gene3D" id="2.60.420.10">
    <property type="entry name" value="Maltose phosphorylase, domain 3"/>
    <property type="match status" value="1"/>
</dbReference>
<dbReference type="InterPro" id="IPR012341">
    <property type="entry name" value="6hp_glycosidase-like_sf"/>
</dbReference>
<dbReference type="Pfam" id="PF08531">
    <property type="entry name" value="Bac_rhamnosid_N"/>
    <property type="match status" value="2"/>
</dbReference>
<dbReference type="Pfam" id="PF05592">
    <property type="entry name" value="Bac_rhamnosid"/>
    <property type="match status" value="1"/>
</dbReference>
<feature type="region of interest" description="Disordered" evidence="4">
    <location>
        <begin position="435"/>
        <end position="461"/>
    </location>
</feature>
<dbReference type="KEGG" id="snw:BBN63_00745"/>
<accession>A0A1U9QLF4</accession>
<dbReference type="SUPFAM" id="SSF48208">
    <property type="entry name" value="Six-hairpin glycosidases"/>
    <property type="match status" value="1"/>
</dbReference>
<evidence type="ECO:0000256" key="4">
    <source>
        <dbReference type="SAM" id="MobiDB-lite"/>
    </source>
</evidence>
<name>A0A1U9QLF4_STRNV</name>
<keyword evidence="10" id="KW-1185">Reference proteome</keyword>
<dbReference type="GO" id="GO:0030596">
    <property type="term" value="F:alpha-L-rhamnosidase activity"/>
    <property type="evidence" value="ECO:0007669"/>
    <property type="project" value="UniProtKB-EC"/>
</dbReference>
<evidence type="ECO:0000256" key="3">
    <source>
        <dbReference type="ARBA" id="ARBA00022801"/>
    </source>
</evidence>
<feature type="domain" description="Bacterial alpha-L-rhamnosidase N-terminal" evidence="6">
    <location>
        <begin position="381"/>
        <end position="478"/>
    </location>
</feature>
<dbReference type="Proteomes" id="UP000189677">
    <property type="component" value="Chromosome"/>
</dbReference>
<dbReference type="RefSeq" id="WP_078073486.1">
    <property type="nucleotide sequence ID" value="NZ_CP018047.1"/>
</dbReference>
<dbReference type="InterPro" id="IPR013737">
    <property type="entry name" value="Bac_rhamnosid_N"/>
</dbReference>
<feature type="domain" description="Alpha-L-rhamnosidase C-terminal" evidence="8">
    <location>
        <begin position="961"/>
        <end position="1028"/>
    </location>
</feature>
<evidence type="ECO:0000259" key="7">
    <source>
        <dbReference type="Pfam" id="PF17389"/>
    </source>
</evidence>
<dbReference type="Gene3D" id="1.50.10.10">
    <property type="match status" value="1"/>
</dbReference>
<comment type="catalytic activity">
    <reaction evidence="1">
        <text>Hydrolysis of terminal non-reducing alpha-L-rhamnose residues in alpha-L-rhamnosides.</text>
        <dbReference type="EC" id="3.2.1.40"/>
    </reaction>
</comment>
<sequence length="1069" mass="115273">MPAEPRNRLSRRHLIGILVAGAAGLALPLGNGGTAAALDHRGATAPTAVGHLTVNGREDEPLGVDDTAPRLGWRVTSAQNGWAQSAYQIRAAHSAPDLVRGAYLWDSGKVRSDAQTDIPWQGRALTSRQEVVWQVRVWDSRGRVTPWSRPSSWEMGLLKRGDWGEARWIEYPSRSISDPLPLFARAFKVEQRHAAGVVKARLYLSGVGLHLAQLNGKAVTDEVLAPGNSNYQLSTEYRVYDVTRLLRPGANTVGVELGHGTALVSRSVTNPATGRTAPYSWWQSQVKGSGTLSAPAGAGDTVVKVSGVTGYHVGGTVNIDTGDGGERLETREITAIGTPGAEGTGISFKPGLESAHMTGAAVTGSGNPLASTDPSAGAAVTPRLIARLEITKADGSVDTIVSDRSWQTAFGATTTNNWYSGTDYDARREQAGWAGPGADLSATAKRRDGSPTGWIRAGIAPPPNQTTELVWRAGEPVRVVDRIRPVGLTEPRPGVWVFDFGQNFAGWPELTLDRAVPAGTTVTMRPAESLAADGTIDQASIMGGGAGRGTDVFAAYTARGDRGGESWHPELNYFGMQWVQVTGLPEGYRLSLRTVTGLQLHADTPVAGTFTTSNARINRIHRMARYSVMSNMMSTFTDCPGREKLAYPADYLQPFGSLHRHFGYAAYLRTMQRHLVEGQSKAGDNIGNVALKAPVYDWGYTGRFGDEINWGNGIVLTPWYLYETYGDTRTMARHYPEMQAFLTYIRTRKAGTGANAFIVDAALADWIAAETTSGRITGTWGYHQVADRMAKMAALLGRHADADEYRALADNIRTAFNDAFFNTTLGRYTSEGNLGTTGATQAAQALALDEGLVPASERERVLDALVELIENFHPFGGGPHFSGGTIGLAPTVRALTAAGRDDVLWKVLQEDTRPSYGYFMAPTTANPEGLTTIPEQWDMGNSKNHVILLQIEEWFHSALVGIRQAPGSVGYRELVIDPRVAGDLTHAEGSYRTPYGEAKSKWTLEGSTFRLTVTVPPNTTAEVRLPKGVIRAHEVPDGATPQDTEGDRRIHTVPSGTYSFTVRDMPSAP</sequence>
<evidence type="ECO:0000256" key="1">
    <source>
        <dbReference type="ARBA" id="ARBA00001445"/>
    </source>
</evidence>
<dbReference type="PROSITE" id="PS51318">
    <property type="entry name" value="TAT"/>
    <property type="match status" value="1"/>
</dbReference>
<evidence type="ECO:0000259" key="8">
    <source>
        <dbReference type="Pfam" id="PF17390"/>
    </source>
</evidence>
<dbReference type="PANTHER" id="PTHR33307:SF11">
    <property type="entry name" value="ALPHA-L-RHAMNOSIDASE"/>
    <property type="match status" value="1"/>
</dbReference>
<dbReference type="InterPro" id="IPR035396">
    <property type="entry name" value="Bac_rhamnosid6H"/>
</dbReference>
<dbReference type="InterPro" id="IPR035398">
    <property type="entry name" value="Bac_rhamnosid_C"/>
</dbReference>
<dbReference type="InterPro" id="IPR013783">
    <property type="entry name" value="Ig-like_fold"/>
</dbReference>
<dbReference type="AlphaFoldDB" id="A0A1U9QLF4"/>
<organism evidence="9 10">
    <name type="scientific">Streptomyces niveus</name>
    <name type="common">Streptomyces spheroides</name>
    <dbReference type="NCBI Taxonomy" id="193462"/>
    <lineage>
        <taxon>Bacteria</taxon>
        <taxon>Bacillati</taxon>
        <taxon>Actinomycetota</taxon>
        <taxon>Actinomycetes</taxon>
        <taxon>Kitasatosporales</taxon>
        <taxon>Streptomycetaceae</taxon>
        <taxon>Streptomyces</taxon>
    </lineage>
</organism>
<dbReference type="Gene3D" id="2.60.40.10">
    <property type="entry name" value="Immunoglobulins"/>
    <property type="match status" value="1"/>
</dbReference>
<evidence type="ECO:0000313" key="9">
    <source>
        <dbReference type="EMBL" id="AQU65007.1"/>
    </source>
</evidence>
<dbReference type="InterPro" id="IPR016007">
    <property type="entry name" value="Alpha_rhamnosid"/>
</dbReference>
<evidence type="ECO:0000256" key="2">
    <source>
        <dbReference type="ARBA" id="ARBA00012652"/>
    </source>
</evidence>
<dbReference type="Pfam" id="PF25788">
    <property type="entry name" value="Ig_Rha78A_N"/>
    <property type="match status" value="1"/>
</dbReference>
<evidence type="ECO:0000259" key="6">
    <source>
        <dbReference type="Pfam" id="PF08531"/>
    </source>
</evidence>
<dbReference type="PIRSF" id="PIRSF010631">
    <property type="entry name" value="A-rhamnsds"/>
    <property type="match status" value="1"/>
</dbReference>
<dbReference type="Pfam" id="PF17389">
    <property type="entry name" value="Bac_rhamnosid6H"/>
    <property type="match status" value="1"/>
</dbReference>
<dbReference type="PANTHER" id="PTHR33307">
    <property type="entry name" value="ALPHA-RHAMNOSIDASE (EUROFUNG)"/>
    <property type="match status" value="1"/>
</dbReference>
<dbReference type="InterPro" id="IPR008902">
    <property type="entry name" value="Rhamnosid_concanavalin"/>
</dbReference>
<dbReference type="InterPro" id="IPR006311">
    <property type="entry name" value="TAT_signal"/>
</dbReference>
<dbReference type="Pfam" id="PF17390">
    <property type="entry name" value="Bac_rhamnosid_C"/>
    <property type="match status" value="1"/>
</dbReference>
<protein>
    <recommendedName>
        <fullName evidence="2">alpha-L-rhamnosidase</fullName>
        <ecNumber evidence="2">3.2.1.40</ecNumber>
    </recommendedName>
</protein>
<feature type="domain" description="Bacterial alpha-L-rhamnosidase N-terminal" evidence="6">
    <location>
        <begin position="197"/>
        <end position="266"/>
    </location>
</feature>
<dbReference type="OrthoDB" id="9761045at2"/>
<feature type="domain" description="Alpha-L-rhamnosidase concanavalin-like" evidence="5">
    <location>
        <begin position="492"/>
        <end position="600"/>
    </location>
</feature>
<dbReference type="Gene3D" id="2.60.120.260">
    <property type="entry name" value="Galactose-binding domain-like"/>
    <property type="match status" value="3"/>
</dbReference>
<proteinExistence type="predicted"/>
<gene>
    <name evidence="9" type="ORF">BBN63_00745</name>
</gene>
<keyword evidence="3" id="KW-0378">Hydrolase</keyword>
<dbReference type="EC" id="3.2.1.40" evidence="2"/>
<reference evidence="9 10" key="1">
    <citation type="submission" date="2016-11" db="EMBL/GenBank/DDBJ databases">
        <title>Complete genome sequence of Streptomyces niveus SCSIO 3406.</title>
        <authorList>
            <person name="Zhu Q."/>
            <person name="Cheng W."/>
            <person name="Song Y."/>
            <person name="Li Q."/>
            <person name="Ju J."/>
        </authorList>
    </citation>
    <scope>NUCLEOTIDE SEQUENCE [LARGE SCALE GENOMIC DNA]</scope>
    <source>
        <strain evidence="9 10">SCSIO 3406</strain>
    </source>
</reference>
<evidence type="ECO:0000259" key="5">
    <source>
        <dbReference type="Pfam" id="PF05592"/>
    </source>
</evidence>